<organism evidence="1 2">
    <name type="scientific">Ixodes persulcatus</name>
    <name type="common">Taiga tick</name>
    <dbReference type="NCBI Taxonomy" id="34615"/>
    <lineage>
        <taxon>Eukaryota</taxon>
        <taxon>Metazoa</taxon>
        <taxon>Ecdysozoa</taxon>
        <taxon>Arthropoda</taxon>
        <taxon>Chelicerata</taxon>
        <taxon>Arachnida</taxon>
        <taxon>Acari</taxon>
        <taxon>Parasitiformes</taxon>
        <taxon>Ixodida</taxon>
        <taxon>Ixodoidea</taxon>
        <taxon>Ixodidae</taxon>
        <taxon>Ixodinae</taxon>
        <taxon>Ixodes</taxon>
    </lineage>
</organism>
<comment type="caution">
    <text evidence="1">The sequence shown here is derived from an EMBL/GenBank/DDBJ whole genome shotgun (WGS) entry which is preliminary data.</text>
</comment>
<sequence>MGGGGSTGDAFQFWRAETLLVVKVLSAEYAGVRNMRTGYQSNPEKVSMFAVPLDPVRLLEWEQLIRREDRKVTPTCVVSKKHFEGSHVERTFKVTVNAVANELAREIPRLKPDAVPTVFDDYPRHLLPKKTANRKVRNLCDQPSAKRQKRDAGADVSNASSKHTRQCIQGPTNNRAAG</sequence>
<dbReference type="Proteomes" id="UP000805193">
    <property type="component" value="Unassembled WGS sequence"/>
</dbReference>
<gene>
    <name evidence="1" type="ORF">HPB47_017865</name>
</gene>
<keyword evidence="2" id="KW-1185">Reference proteome</keyword>
<name>A0AC60QQS3_IXOPE</name>
<reference evidence="1 2" key="1">
    <citation type="journal article" date="2020" name="Cell">
        <title>Large-Scale Comparative Analyses of Tick Genomes Elucidate Their Genetic Diversity and Vector Capacities.</title>
        <authorList>
            <consortium name="Tick Genome and Microbiome Consortium (TIGMIC)"/>
            <person name="Jia N."/>
            <person name="Wang J."/>
            <person name="Shi W."/>
            <person name="Du L."/>
            <person name="Sun Y."/>
            <person name="Zhan W."/>
            <person name="Jiang J.F."/>
            <person name="Wang Q."/>
            <person name="Zhang B."/>
            <person name="Ji P."/>
            <person name="Bell-Sakyi L."/>
            <person name="Cui X.M."/>
            <person name="Yuan T.T."/>
            <person name="Jiang B.G."/>
            <person name="Yang W.F."/>
            <person name="Lam T.T."/>
            <person name="Chang Q.C."/>
            <person name="Ding S.J."/>
            <person name="Wang X.J."/>
            <person name="Zhu J.G."/>
            <person name="Ruan X.D."/>
            <person name="Zhao L."/>
            <person name="Wei J.T."/>
            <person name="Ye R.Z."/>
            <person name="Que T.C."/>
            <person name="Du C.H."/>
            <person name="Zhou Y.H."/>
            <person name="Cheng J.X."/>
            <person name="Dai P.F."/>
            <person name="Guo W.B."/>
            <person name="Han X.H."/>
            <person name="Huang E.J."/>
            <person name="Li L.F."/>
            <person name="Wei W."/>
            <person name="Gao Y.C."/>
            <person name="Liu J.Z."/>
            <person name="Shao H.Z."/>
            <person name="Wang X."/>
            <person name="Wang C.C."/>
            <person name="Yang T.C."/>
            <person name="Huo Q.B."/>
            <person name="Li W."/>
            <person name="Chen H.Y."/>
            <person name="Chen S.E."/>
            <person name="Zhou L.G."/>
            <person name="Ni X.B."/>
            <person name="Tian J.H."/>
            <person name="Sheng Y."/>
            <person name="Liu T."/>
            <person name="Pan Y.S."/>
            <person name="Xia L.Y."/>
            <person name="Li J."/>
            <person name="Zhao F."/>
            <person name="Cao W.C."/>
        </authorList>
    </citation>
    <scope>NUCLEOTIDE SEQUENCE [LARGE SCALE GENOMIC DNA]</scope>
    <source>
        <strain evidence="1">Iper-2018</strain>
    </source>
</reference>
<evidence type="ECO:0000313" key="1">
    <source>
        <dbReference type="EMBL" id="KAG0436602.1"/>
    </source>
</evidence>
<evidence type="ECO:0000313" key="2">
    <source>
        <dbReference type="Proteomes" id="UP000805193"/>
    </source>
</evidence>
<accession>A0AC60QQS3</accession>
<proteinExistence type="predicted"/>
<protein>
    <submittedName>
        <fullName evidence="1">Uncharacterized protein</fullName>
    </submittedName>
</protein>
<dbReference type="EMBL" id="JABSTQ010006841">
    <property type="protein sequence ID" value="KAG0436602.1"/>
    <property type="molecule type" value="Genomic_DNA"/>
</dbReference>